<dbReference type="EMBL" id="GGMR01013818">
    <property type="protein sequence ID" value="MBY26437.1"/>
    <property type="molecule type" value="Transcribed_RNA"/>
</dbReference>
<evidence type="ECO:0000313" key="1">
    <source>
        <dbReference type="EMBL" id="MBY26437.1"/>
    </source>
</evidence>
<proteinExistence type="predicted"/>
<accession>A0A2S2PAG1</accession>
<name>A0A2S2PAG1_SCHGA</name>
<sequence length="520" mass="61180">MAGYIEHLSDEMGTLSINDHWNELGLDENIRKKLKEIENDYESIFSWNIQQLTGCNQNLMSNRIEKVREKLEMIIDKEDEYNLNSKSYKESYLEIENIVKFMKSCKFDESNEQYSDAYYHIAYATHAYIALSLKIDSEKLLKNVKKINSFNCAEKAAICAVKARIFLEYPPKGNCIALKFADQAQTHNSTEPEWILVWLRAKGRVRRYYEQFAMPENDEMDAAKILASAKTNAGLLIKASKVYLEAAFVNKLKNNREESNKYYKLSYDITKKSVELAKDDIQQLYSCLLICIEYPKELLSKSMMDNLIAKLTNVRNSCVDQVLGKYYLKHEKDYEKAKMYLSRGMAAGHFSSAVQLVKVECLLQPVNKFPFVQTLNMMYDVFPSPKRRLIILSQILLYYNYYENNPKEMMRYLKMYIDQDIEDALKKRHLIFTYPLFKINGFKPKQFLNVLSIKIKELVNNNKWSSEERKIIDNTYDRFNKISKLNFYDNCDNKPYNNNRGKNESWRKQKIDLSSISKEL</sequence>
<dbReference type="AlphaFoldDB" id="A0A2S2PAG1"/>
<organism evidence="1">
    <name type="scientific">Schizaphis graminum</name>
    <name type="common">Green bug aphid</name>
    <dbReference type="NCBI Taxonomy" id="13262"/>
    <lineage>
        <taxon>Eukaryota</taxon>
        <taxon>Metazoa</taxon>
        <taxon>Ecdysozoa</taxon>
        <taxon>Arthropoda</taxon>
        <taxon>Hexapoda</taxon>
        <taxon>Insecta</taxon>
        <taxon>Pterygota</taxon>
        <taxon>Neoptera</taxon>
        <taxon>Paraneoptera</taxon>
        <taxon>Hemiptera</taxon>
        <taxon>Sternorrhyncha</taxon>
        <taxon>Aphidomorpha</taxon>
        <taxon>Aphidoidea</taxon>
        <taxon>Aphididae</taxon>
        <taxon>Aphidini</taxon>
        <taxon>Schizaphis</taxon>
    </lineage>
</organism>
<reference evidence="1" key="1">
    <citation type="submission" date="2018-04" db="EMBL/GenBank/DDBJ databases">
        <title>Transcriptome of Schizaphis graminum biotype I.</title>
        <authorList>
            <person name="Scully E.D."/>
            <person name="Geib S.M."/>
            <person name="Palmer N.A."/>
            <person name="Koch K."/>
            <person name="Bradshaw J."/>
            <person name="Heng-Moss T."/>
            <person name="Sarath G."/>
        </authorList>
    </citation>
    <scope>NUCLEOTIDE SEQUENCE</scope>
</reference>
<gene>
    <name evidence="1" type="ORF">g.170255</name>
</gene>
<protein>
    <submittedName>
        <fullName evidence="1">Uncharacterized protein</fullName>
    </submittedName>
</protein>